<dbReference type="PATRIC" id="fig|1216932.3.peg.2011"/>
<proteinExistence type="predicted"/>
<sequence length="120" mass="12991">MGYGNCFKGVFRAFVVTVIALFVLAIITNFLDVSDGVKSSSLLIISLLSVVYGSIYSARKNGKNGWINGMIVALFYMMIFYVLAGIAGRGFAFNYRDALRVIIALVSGTLSGMLGINTRD</sequence>
<dbReference type="KEGG" id="clt:CM240_2012"/>
<evidence type="ECO:0000313" key="2">
    <source>
        <dbReference type="EMBL" id="CDM69170.1"/>
    </source>
</evidence>
<feature type="transmembrane region" description="Helical" evidence="1">
    <location>
        <begin position="70"/>
        <end position="92"/>
    </location>
</feature>
<reference evidence="2 3" key="1">
    <citation type="submission" date="2013-11" db="EMBL/GenBank/DDBJ databases">
        <title>Complete genome sequence of Clostridum sp. M2/40.</title>
        <authorList>
            <person name="Wibberg D."/>
            <person name="Puehler A."/>
            <person name="Schlueter A."/>
        </authorList>
    </citation>
    <scope>NUCLEOTIDE SEQUENCE [LARGE SCALE GENOMIC DNA]</scope>
    <source>
        <strain evidence="3">M2/40</strain>
    </source>
</reference>
<feature type="transmembrane region" description="Helical" evidence="1">
    <location>
        <begin position="98"/>
        <end position="116"/>
    </location>
</feature>
<dbReference type="AlphaFoldDB" id="W6SHJ7"/>
<evidence type="ECO:0000256" key="1">
    <source>
        <dbReference type="SAM" id="Phobius"/>
    </source>
</evidence>
<keyword evidence="1" id="KW-0812">Transmembrane</keyword>
<protein>
    <submittedName>
        <fullName evidence="2">Putative membrane protein</fullName>
    </submittedName>
</protein>
<dbReference type="NCBIfam" id="TIGR04086">
    <property type="entry name" value="TIGR04086_membr"/>
    <property type="match status" value="1"/>
</dbReference>
<accession>W6SHJ7</accession>
<feature type="transmembrane region" description="Helical" evidence="1">
    <location>
        <begin position="40"/>
        <end position="58"/>
    </location>
</feature>
<evidence type="ECO:0000313" key="3">
    <source>
        <dbReference type="Proteomes" id="UP000019426"/>
    </source>
</evidence>
<dbReference type="Pfam" id="PF12670">
    <property type="entry name" value="DUF3792"/>
    <property type="match status" value="1"/>
</dbReference>
<dbReference type="HOGENOM" id="CLU_149197_0_1_9"/>
<organism evidence="2 3">
    <name type="scientific">Clostridium bornimense</name>
    <dbReference type="NCBI Taxonomy" id="1216932"/>
    <lineage>
        <taxon>Bacteria</taxon>
        <taxon>Bacillati</taxon>
        <taxon>Bacillota</taxon>
        <taxon>Clostridia</taxon>
        <taxon>Eubacteriales</taxon>
        <taxon>Clostridiaceae</taxon>
        <taxon>Clostridium</taxon>
    </lineage>
</organism>
<dbReference type="STRING" id="1216932.CM240_2012"/>
<keyword evidence="1" id="KW-1133">Transmembrane helix</keyword>
<gene>
    <name evidence="2" type="ORF">CM240_2012</name>
</gene>
<dbReference type="Proteomes" id="UP000019426">
    <property type="component" value="Chromosome M2/40_rep1"/>
</dbReference>
<dbReference type="eggNOG" id="ENOG5033F8G">
    <property type="taxonomic scope" value="Bacteria"/>
</dbReference>
<dbReference type="EMBL" id="HG917868">
    <property type="protein sequence ID" value="CDM69170.1"/>
    <property type="molecule type" value="Genomic_DNA"/>
</dbReference>
<keyword evidence="1" id="KW-0472">Membrane</keyword>
<dbReference type="InterPro" id="IPR023804">
    <property type="entry name" value="DUF3792_TM"/>
</dbReference>
<name>W6SHJ7_9CLOT</name>
<keyword evidence="3" id="KW-1185">Reference proteome</keyword>
<feature type="transmembrane region" description="Helical" evidence="1">
    <location>
        <begin position="9"/>
        <end position="28"/>
    </location>
</feature>